<dbReference type="EMBL" id="MU004239">
    <property type="protein sequence ID" value="KAF2666101.1"/>
    <property type="molecule type" value="Genomic_DNA"/>
</dbReference>
<dbReference type="CDD" id="cd00067">
    <property type="entry name" value="GAL4"/>
    <property type="match status" value="1"/>
</dbReference>
<evidence type="ECO:0000256" key="9">
    <source>
        <dbReference type="SAM" id="MobiDB-lite"/>
    </source>
</evidence>
<feature type="compositionally biased region" description="Basic and acidic residues" evidence="9">
    <location>
        <begin position="37"/>
        <end position="53"/>
    </location>
</feature>
<dbReference type="PANTHER" id="PTHR31845">
    <property type="entry name" value="FINGER DOMAIN PROTEIN, PUTATIVE-RELATED"/>
    <property type="match status" value="1"/>
</dbReference>
<evidence type="ECO:0000256" key="4">
    <source>
        <dbReference type="ARBA" id="ARBA00023015"/>
    </source>
</evidence>
<dbReference type="GO" id="GO:0008270">
    <property type="term" value="F:zinc ion binding"/>
    <property type="evidence" value="ECO:0007669"/>
    <property type="project" value="InterPro"/>
</dbReference>
<protein>
    <recommendedName>
        <fullName evidence="10">Zn(2)-C6 fungal-type domain-containing protein</fullName>
    </recommendedName>
</protein>
<keyword evidence="6" id="KW-0804">Transcription</keyword>
<organism evidence="11 12">
    <name type="scientific">Microthyrium microscopicum</name>
    <dbReference type="NCBI Taxonomy" id="703497"/>
    <lineage>
        <taxon>Eukaryota</taxon>
        <taxon>Fungi</taxon>
        <taxon>Dikarya</taxon>
        <taxon>Ascomycota</taxon>
        <taxon>Pezizomycotina</taxon>
        <taxon>Dothideomycetes</taxon>
        <taxon>Dothideomycetes incertae sedis</taxon>
        <taxon>Microthyriales</taxon>
        <taxon>Microthyriaceae</taxon>
        <taxon>Microthyrium</taxon>
    </lineage>
</organism>
<keyword evidence="5" id="KW-0238">DNA-binding</keyword>
<dbReference type="CDD" id="cd12148">
    <property type="entry name" value="fungal_TF_MHR"/>
    <property type="match status" value="1"/>
</dbReference>
<evidence type="ECO:0000313" key="12">
    <source>
        <dbReference type="Proteomes" id="UP000799302"/>
    </source>
</evidence>
<keyword evidence="3" id="KW-0862">Zinc</keyword>
<dbReference type="InterPro" id="IPR051089">
    <property type="entry name" value="prtT"/>
</dbReference>
<feature type="region of interest" description="Disordered" evidence="9">
    <location>
        <begin position="634"/>
        <end position="663"/>
    </location>
</feature>
<evidence type="ECO:0000256" key="5">
    <source>
        <dbReference type="ARBA" id="ARBA00023125"/>
    </source>
</evidence>
<dbReference type="GO" id="GO:0001216">
    <property type="term" value="F:DNA-binding transcription activator activity"/>
    <property type="evidence" value="ECO:0007669"/>
    <property type="project" value="UniProtKB-ARBA"/>
</dbReference>
<keyword evidence="7" id="KW-0539">Nucleus</keyword>
<dbReference type="SUPFAM" id="SSF57701">
    <property type="entry name" value="Zn2/Cys6 DNA-binding domain"/>
    <property type="match status" value="1"/>
</dbReference>
<gene>
    <name evidence="11" type="ORF">BT63DRAFT_427895</name>
</gene>
<feature type="region of interest" description="Disordered" evidence="9">
    <location>
        <begin position="1"/>
        <end position="67"/>
    </location>
</feature>
<dbReference type="FunFam" id="4.10.240.10:FF:000003">
    <property type="entry name" value="C6 transcription factor (Leu3)"/>
    <property type="match status" value="1"/>
</dbReference>
<dbReference type="GO" id="GO:0000981">
    <property type="term" value="F:DNA-binding transcription factor activity, RNA polymerase II-specific"/>
    <property type="evidence" value="ECO:0007669"/>
    <property type="project" value="InterPro"/>
</dbReference>
<feature type="compositionally biased region" description="Low complexity" evidence="9">
    <location>
        <begin position="9"/>
        <end position="22"/>
    </location>
</feature>
<sequence>MDFKHDTLLPDLDPLDQLSPTQSVTPAKLSRKRKHSTYTEHNSDDDQHHDHDGFGPSRRQRPPGAKRACNQCRQQKLKCNVSEDPWRDCDRCTKHSLRCEITADFKRIGKRSQQAELEKTNRLLADQVQQLSRELAVYRSRGAEFELYKDYSHRAPIEHDPALTSGPQSMAQADESHDAALLLNLKQGHDISGPVGRAGPAIPQRKLGEVYLHPETIQQLWDEYYNNYHIFLPVLDPEVDTPDLIFDHSEFLFWTVIFIASRHFQQDATLLLRLLPAYKDMINETISRPPTNHFIVKALCLTCYWPPPVSSTTADMTFTWSGTMMKFAMQLGLHRPSHAMDFSRTRVQLREEDIHDRLKTWAICNLVAQNISTGYGQPPETVYDSTLTAIQPNGKYAHLHTRLEIEKLANKIAMEIYSTKQQGLAGMEENHINIRANIIAQELANINDIINPITHLYTAAVNVHLRLFVFFDDPASPPYQLNLNELYNAASEFLKATFNTGVSLQHMPNYIYQMMLAAAVALLKLLHSFFAEFVDREGGEDLFWETIKAIREMSVKTNDLPQRLAEVFAQMWQVDTERLESEVASNGTKSSDVPGASLTLKRRNRMSMSLVFDSIWRWKDEIDGKLRAEKLETAVQNPTSPQASQHRHSFSNGRRPSNMMDENTTLPGMTSFGGFGGLTLGGTNDLAYANSYEFFDPVGWYLDGLFESSGMGYGTA</sequence>
<evidence type="ECO:0000256" key="1">
    <source>
        <dbReference type="ARBA" id="ARBA00004123"/>
    </source>
</evidence>
<dbReference type="InterPro" id="IPR001138">
    <property type="entry name" value="Zn2Cys6_DnaBD"/>
</dbReference>
<feature type="domain" description="Zn(2)-C6 fungal-type" evidence="10">
    <location>
        <begin position="68"/>
        <end position="101"/>
    </location>
</feature>
<dbReference type="GO" id="GO:0005634">
    <property type="term" value="C:nucleus"/>
    <property type="evidence" value="ECO:0007669"/>
    <property type="project" value="UniProtKB-SubCell"/>
</dbReference>
<evidence type="ECO:0000256" key="6">
    <source>
        <dbReference type="ARBA" id="ARBA00023163"/>
    </source>
</evidence>
<accession>A0A6A6U3C9</accession>
<keyword evidence="12" id="KW-1185">Reference proteome</keyword>
<evidence type="ECO:0000313" key="11">
    <source>
        <dbReference type="EMBL" id="KAF2666101.1"/>
    </source>
</evidence>
<dbReference type="AlphaFoldDB" id="A0A6A6U3C9"/>
<evidence type="ECO:0000256" key="3">
    <source>
        <dbReference type="ARBA" id="ARBA00022833"/>
    </source>
</evidence>
<evidence type="ECO:0000256" key="2">
    <source>
        <dbReference type="ARBA" id="ARBA00022723"/>
    </source>
</evidence>
<dbReference type="PROSITE" id="PS00463">
    <property type="entry name" value="ZN2_CY6_FUNGAL_1"/>
    <property type="match status" value="1"/>
</dbReference>
<dbReference type="Gene3D" id="4.10.240.10">
    <property type="entry name" value="Zn(2)-C6 fungal-type DNA-binding domain"/>
    <property type="match status" value="1"/>
</dbReference>
<keyword evidence="8" id="KW-0175">Coiled coil</keyword>
<dbReference type="PROSITE" id="PS50048">
    <property type="entry name" value="ZN2_CY6_FUNGAL_2"/>
    <property type="match status" value="1"/>
</dbReference>
<dbReference type="GO" id="GO:0000976">
    <property type="term" value="F:transcription cis-regulatory region binding"/>
    <property type="evidence" value="ECO:0007669"/>
    <property type="project" value="TreeGrafter"/>
</dbReference>
<evidence type="ECO:0000259" key="10">
    <source>
        <dbReference type="PROSITE" id="PS50048"/>
    </source>
</evidence>
<dbReference type="InterPro" id="IPR036864">
    <property type="entry name" value="Zn2-C6_fun-type_DNA-bd_sf"/>
</dbReference>
<dbReference type="Proteomes" id="UP000799302">
    <property type="component" value="Unassembled WGS sequence"/>
</dbReference>
<name>A0A6A6U3C9_9PEZI</name>
<keyword evidence="2" id="KW-0479">Metal-binding</keyword>
<dbReference type="OrthoDB" id="2341546at2759"/>
<reference evidence="11" key="1">
    <citation type="journal article" date="2020" name="Stud. Mycol.">
        <title>101 Dothideomycetes genomes: a test case for predicting lifestyles and emergence of pathogens.</title>
        <authorList>
            <person name="Haridas S."/>
            <person name="Albert R."/>
            <person name="Binder M."/>
            <person name="Bloem J."/>
            <person name="Labutti K."/>
            <person name="Salamov A."/>
            <person name="Andreopoulos B."/>
            <person name="Baker S."/>
            <person name="Barry K."/>
            <person name="Bills G."/>
            <person name="Bluhm B."/>
            <person name="Cannon C."/>
            <person name="Castanera R."/>
            <person name="Culley D."/>
            <person name="Daum C."/>
            <person name="Ezra D."/>
            <person name="Gonzalez J."/>
            <person name="Henrissat B."/>
            <person name="Kuo A."/>
            <person name="Liang C."/>
            <person name="Lipzen A."/>
            <person name="Lutzoni F."/>
            <person name="Magnuson J."/>
            <person name="Mondo S."/>
            <person name="Nolan M."/>
            <person name="Ohm R."/>
            <person name="Pangilinan J."/>
            <person name="Park H.-J."/>
            <person name="Ramirez L."/>
            <person name="Alfaro M."/>
            <person name="Sun H."/>
            <person name="Tritt A."/>
            <person name="Yoshinaga Y."/>
            <person name="Zwiers L.-H."/>
            <person name="Turgeon B."/>
            <person name="Goodwin S."/>
            <person name="Spatafora J."/>
            <person name="Crous P."/>
            <person name="Grigoriev I."/>
        </authorList>
    </citation>
    <scope>NUCLEOTIDE SEQUENCE</scope>
    <source>
        <strain evidence="11">CBS 115976</strain>
    </source>
</reference>
<evidence type="ECO:0000256" key="8">
    <source>
        <dbReference type="SAM" id="Coils"/>
    </source>
</evidence>
<dbReference type="PANTHER" id="PTHR31845:SF21">
    <property type="entry name" value="REGULATORY PROTEIN LEU3"/>
    <property type="match status" value="1"/>
</dbReference>
<comment type="subcellular location">
    <subcellularLocation>
        <location evidence="1">Nucleus</location>
    </subcellularLocation>
</comment>
<dbReference type="Pfam" id="PF00172">
    <property type="entry name" value="Zn_clus"/>
    <property type="match status" value="1"/>
</dbReference>
<feature type="coiled-coil region" evidence="8">
    <location>
        <begin position="110"/>
        <end position="141"/>
    </location>
</feature>
<proteinExistence type="predicted"/>
<evidence type="ECO:0000256" key="7">
    <source>
        <dbReference type="ARBA" id="ARBA00023242"/>
    </source>
</evidence>
<keyword evidence="4" id="KW-0805">Transcription regulation</keyword>
<dbReference type="SMART" id="SM00066">
    <property type="entry name" value="GAL4"/>
    <property type="match status" value="1"/>
</dbReference>